<dbReference type="InterPro" id="IPR027417">
    <property type="entry name" value="P-loop_NTPase"/>
</dbReference>
<keyword evidence="5 7" id="KW-1133">Transmembrane helix</keyword>
<dbReference type="SMART" id="SM00382">
    <property type="entry name" value="AAA"/>
    <property type="match status" value="1"/>
</dbReference>
<dbReference type="EMBL" id="BANC01000054">
    <property type="protein sequence ID" value="GAN80626.1"/>
    <property type="molecule type" value="Genomic_DNA"/>
</dbReference>
<keyword evidence="2 7" id="KW-0812">Transmembrane</keyword>
<feature type="transmembrane region" description="Helical" evidence="7">
    <location>
        <begin position="29"/>
        <end position="53"/>
    </location>
</feature>
<dbReference type="GO" id="GO:0016887">
    <property type="term" value="F:ATP hydrolysis activity"/>
    <property type="evidence" value="ECO:0007669"/>
    <property type="project" value="InterPro"/>
</dbReference>
<dbReference type="InterPro" id="IPR003439">
    <property type="entry name" value="ABC_transporter-like_ATP-bd"/>
</dbReference>
<dbReference type="Pfam" id="PF00664">
    <property type="entry name" value="ABC_membrane"/>
    <property type="match status" value="1"/>
</dbReference>
<dbReference type="InterPro" id="IPR014216">
    <property type="entry name" value="ABC_transptr_CydD"/>
</dbReference>
<dbReference type="RefSeq" id="WP_048879036.1">
    <property type="nucleotide sequence ID" value="NZ_BANC01000054.1"/>
</dbReference>
<comment type="caution">
    <text evidence="10">The sequence shown here is derived from an EMBL/GenBank/DDBJ whole genome shotgun (WGS) entry which is preliminary data.</text>
</comment>
<keyword evidence="3" id="KW-0547">Nucleotide-binding</keyword>
<dbReference type="PROSITE" id="PS00211">
    <property type="entry name" value="ABC_TRANSPORTER_1"/>
    <property type="match status" value="1"/>
</dbReference>
<evidence type="ECO:0000256" key="3">
    <source>
        <dbReference type="ARBA" id="ARBA00022741"/>
    </source>
</evidence>
<feature type="transmembrane region" description="Helical" evidence="7">
    <location>
        <begin position="174"/>
        <end position="197"/>
    </location>
</feature>
<dbReference type="SUPFAM" id="SSF90123">
    <property type="entry name" value="ABC transporter transmembrane region"/>
    <property type="match status" value="1"/>
</dbReference>
<keyword evidence="4" id="KW-0067">ATP-binding</keyword>
<dbReference type="GO" id="GO:0005886">
    <property type="term" value="C:plasma membrane"/>
    <property type="evidence" value="ECO:0007669"/>
    <property type="project" value="UniProtKB-SubCell"/>
</dbReference>
<dbReference type="OrthoDB" id="5288404at2"/>
<reference evidence="10 11" key="1">
    <citation type="submission" date="2012-11" db="EMBL/GenBank/DDBJ databases">
        <title>Whole genome sequence of Acidocella aminolytica 101 = DSM 11237.</title>
        <authorList>
            <person name="Azuma Y."/>
            <person name="Higashiura N."/>
            <person name="Hirakawa H."/>
            <person name="Matsushita K."/>
        </authorList>
    </citation>
    <scope>NUCLEOTIDE SEQUENCE [LARGE SCALE GENOMIC DNA]</scope>
    <source>
        <strain evidence="11">101 / DSM 11237</strain>
    </source>
</reference>
<dbReference type="Gene3D" id="1.20.1560.10">
    <property type="entry name" value="ABC transporter type 1, transmembrane domain"/>
    <property type="match status" value="1"/>
</dbReference>
<dbReference type="AlphaFoldDB" id="A0A0D6PGZ4"/>
<feature type="transmembrane region" description="Helical" evidence="7">
    <location>
        <begin position="147"/>
        <end position="168"/>
    </location>
</feature>
<name>A0A0D6PGZ4_9PROT</name>
<dbReference type="InterPro" id="IPR036640">
    <property type="entry name" value="ABC1_TM_sf"/>
</dbReference>
<dbReference type="PROSITE" id="PS50929">
    <property type="entry name" value="ABC_TM1F"/>
    <property type="match status" value="1"/>
</dbReference>
<dbReference type="PROSITE" id="PS50893">
    <property type="entry name" value="ABC_TRANSPORTER_2"/>
    <property type="match status" value="1"/>
</dbReference>
<dbReference type="CDD" id="cd18584">
    <property type="entry name" value="ABC_6TM_AarD_CydD"/>
    <property type="match status" value="1"/>
</dbReference>
<keyword evidence="11" id="KW-1185">Reference proteome</keyword>
<gene>
    <name evidence="10" type="ORF">Aam_055_006</name>
</gene>
<evidence type="ECO:0000256" key="1">
    <source>
        <dbReference type="ARBA" id="ARBA00004651"/>
    </source>
</evidence>
<dbReference type="Proteomes" id="UP000032668">
    <property type="component" value="Unassembled WGS sequence"/>
</dbReference>
<dbReference type="PANTHER" id="PTHR24221">
    <property type="entry name" value="ATP-BINDING CASSETTE SUB-FAMILY B"/>
    <property type="match status" value="1"/>
</dbReference>
<dbReference type="InterPro" id="IPR003593">
    <property type="entry name" value="AAA+_ATPase"/>
</dbReference>
<evidence type="ECO:0000259" key="9">
    <source>
        <dbReference type="PROSITE" id="PS50929"/>
    </source>
</evidence>
<evidence type="ECO:0000256" key="6">
    <source>
        <dbReference type="ARBA" id="ARBA00023136"/>
    </source>
</evidence>
<evidence type="ECO:0000259" key="8">
    <source>
        <dbReference type="PROSITE" id="PS50893"/>
    </source>
</evidence>
<feature type="transmembrane region" description="Helical" evidence="7">
    <location>
        <begin position="248"/>
        <end position="274"/>
    </location>
</feature>
<protein>
    <submittedName>
        <fullName evidence="10">ABC transporter cysteine exporter CydD</fullName>
    </submittedName>
</protein>
<evidence type="ECO:0000313" key="11">
    <source>
        <dbReference type="Proteomes" id="UP000032668"/>
    </source>
</evidence>
<dbReference type="InterPro" id="IPR039421">
    <property type="entry name" value="Type_1_exporter"/>
</dbReference>
<feature type="domain" description="ABC transporter" evidence="8">
    <location>
        <begin position="349"/>
        <end position="567"/>
    </location>
</feature>
<dbReference type="GO" id="GO:0140359">
    <property type="term" value="F:ABC-type transporter activity"/>
    <property type="evidence" value="ECO:0007669"/>
    <property type="project" value="InterPro"/>
</dbReference>
<dbReference type="PANTHER" id="PTHR24221:SF590">
    <property type="entry name" value="COMPONENT LINKED WITH THE ASSEMBLY OF CYTOCHROME' TRANSPORT TRANSMEMBRANE ATP-BINDING PROTEIN ABC TRANSPORTER CYDD-RELATED"/>
    <property type="match status" value="1"/>
</dbReference>
<dbReference type="GO" id="GO:0042883">
    <property type="term" value="P:cysteine transport"/>
    <property type="evidence" value="ECO:0007669"/>
    <property type="project" value="InterPro"/>
</dbReference>
<feature type="domain" description="ABC transmembrane type-1" evidence="9">
    <location>
        <begin position="32"/>
        <end position="315"/>
    </location>
</feature>
<dbReference type="STRING" id="1120923.SAMN02746095_00780"/>
<dbReference type="InterPro" id="IPR011527">
    <property type="entry name" value="ABC1_TM_dom"/>
</dbReference>
<dbReference type="NCBIfam" id="TIGR02857">
    <property type="entry name" value="CydD"/>
    <property type="match status" value="1"/>
</dbReference>
<evidence type="ECO:0000256" key="5">
    <source>
        <dbReference type="ARBA" id="ARBA00022989"/>
    </source>
</evidence>
<dbReference type="Pfam" id="PF00005">
    <property type="entry name" value="ABC_tran"/>
    <property type="match status" value="1"/>
</dbReference>
<evidence type="ECO:0000256" key="7">
    <source>
        <dbReference type="SAM" id="Phobius"/>
    </source>
</evidence>
<dbReference type="SUPFAM" id="SSF52540">
    <property type="entry name" value="P-loop containing nucleoside triphosphate hydrolases"/>
    <property type="match status" value="1"/>
</dbReference>
<sequence>MATHSPPRERALAKRLERWLRAEAKPGRAALAGVIGTGGLSGLLLVAQSALLARIVNGVLMHHQGLSKAWPPLFAMLGVFAVRAVLGVASEHFAFSASTRTTAQLRATLRAKLAALGPHYISTRQGGALASLLTDGPERLAPYFRAYLPQAALSVFLPVAFLAFAFPADWVSGLIMLITAPLIPLFMVLVGKGAAALNQKQWRRLARLSAHLFDVIEGLPTLKLFRISRLQARIVAQMSEDYRQSVMAVLRVAFLSALVLEFFATLSIAMIAVYIGFRLYYGEMDFAPAFFVLLLAPEFYRPLREMGTQYHARLEALAAAEQIVNLLETPEPAGLAVTHPLPGAPVREIRLEGVEFWYDPARPVLRDISLTLRRGERVALTGPSGGGKSSLAKLLLGLDAPQNGRILLDGMDLATIRREDWFARLAWLPQNPVIFHGSVADNLRLYWPQASQEALRDAAALAGAAAFIEKLPHGYDTPLGEQGQGLSGGEMRRLALARALLKPADLVILDEPDASLDAANAALVGRAIEILARRSAVLFIAHRPENVEKADRVLRLEAGHLLAEIPA</sequence>
<proteinExistence type="predicted"/>
<evidence type="ECO:0000256" key="2">
    <source>
        <dbReference type="ARBA" id="ARBA00022692"/>
    </source>
</evidence>
<evidence type="ECO:0000313" key="10">
    <source>
        <dbReference type="EMBL" id="GAN80626.1"/>
    </source>
</evidence>
<comment type="subcellular location">
    <subcellularLocation>
        <location evidence="1">Cell membrane</location>
        <topology evidence="1">Multi-pass membrane protein</topology>
    </subcellularLocation>
</comment>
<dbReference type="InterPro" id="IPR017871">
    <property type="entry name" value="ABC_transporter-like_CS"/>
</dbReference>
<dbReference type="Gene3D" id="3.40.50.300">
    <property type="entry name" value="P-loop containing nucleotide triphosphate hydrolases"/>
    <property type="match status" value="1"/>
</dbReference>
<organism evidence="10 11">
    <name type="scientific">Acidocella aminolytica 101 = DSM 11237</name>
    <dbReference type="NCBI Taxonomy" id="1120923"/>
    <lineage>
        <taxon>Bacteria</taxon>
        <taxon>Pseudomonadati</taxon>
        <taxon>Pseudomonadota</taxon>
        <taxon>Alphaproteobacteria</taxon>
        <taxon>Acetobacterales</taxon>
        <taxon>Acidocellaceae</taxon>
        <taxon>Acidocella</taxon>
    </lineage>
</organism>
<evidence type="ECO:0000256" key="4">
    <source>
        <dbReference type="ARBA" id="ARBA00022840"/>
    </source>
</evidence>
<dbReference type="GO" id="GO:0005524">
    <property type="term" value="F:ATP binding"/>
    <property type="evidence" value="ECO:0007669"/>
    <property type="project" value="UniProtKB-KW"/>
</dbReference>
<feature type="transmembrane region" description="Helical" evidence="7">
    <location>
        <begin position="73"/>
        <end position="95"/>
    </location>
</feature>
<keyword evidence="6 7" id="KW-0472">Membrane</keyword>
<accession>A0A0D6PGZ4</accession>